<feature type="domain" description="Gfo/Idh/MocA-like oxidoreductase N-terminal" evidence="4">
    <location>
        <begin position="7"/>
        <end position="126"/>
    </location>
</feature>
<dbReference type="Gene3D" id="3.30.360.10">
    <property type="entry name" value="Dihydrodipicolinate Reductase, domain 2"/>
    <property type="match status" value="1"/>
</dbReference>
<dbReference type="Pfam" id="PF01408">
    <property type="entry name" value="GFO_IDH_MocA"/>
    <property type="match status" value="1"/>
</dbReference>
<evidence type="ECO:0000259" key="5">
    <source>
        <dbReference type="Pfam" id="PF22725"/>
    </source>
</evidence>
<dbReference type="PANTHER" id="PTHR43708">
    <property type="entry name" value="CONSERVED EXPRESSED OXIDOREDUCTASE (EUROFUNG)"/>
    <property type="match status" value="1"/>
</dbReference>
<keyword evidence="2" id="KW-0560">Oxidoreductase</keyword>
<feature type="region of interest" description="Disordered" evidence="3">
    <location>
        <begin position="264"/>
        <end position="291"/>
    </location>
</feature>
<dbReference type="RefSeq" id="XP_007837537.1">
    <property type="nucleotide sequence ID" value="XM_007839346.1"/>
</dbReference>
<dbReference type="InterPro" id="IPR036291">
    <property type="entry name" value="NAD(P)-bd_dom_sf"/>
</dbReference>
<dbReference type="GeneID" id="19275778"/>
<evidence type="ECO:0000256" key="2">
    <source>
        <dbReference type="ARBA" id="ARBA00023002"/>
    </source>
</evidence>
<dbReference type="EMBL" id="KI912116">
    <property type="protein sequence ID" value="ETS76891.1"/>
    <property type="molecule type" value="Genomic_DNA"/>
</dbReference>
<evidence type="ECO:0000256" key="1">
    <source>
        <dbReference type="ARBA" id="ARBA00010928"/>
    </source>
</evidence>
<dbReference type="eggNOG" id="KOG2742">
    <property type="taxonomic scope" value="Eukaryota"/>
</dbReference>
<dbReference type="GO" id="GO:0016491">
    <property type="term" value="F:oxidoreductase activity"/>
    <property type="evidence" value="ECO:0007669"/>
    <property type="project" value="UniProtKB-KW"/>
</dbReference>
<dbReference type="PANTHER" id="PTHR43708:SF5">
    <property type="entry name" value="CONSERVED EXPRESSED OXIDOREDUCTASE (EUROFUNG)-RELATED"/>
    <property type="match status" value="1"/>
</dbReference>
<dbReference type="OMA" id="RFERWRP"/>
<organism evidence="6 7">
    <name type="scientific">Pestalotiopsis fici (strain W106-1 / CGMCC3.15140)</name>
    <dbReference type="NCBI Taxonomy" id="1229662"/>
    <lineage>
        <taxon>Eukaryota</taxon>
        <taxon>Fungi</taxon>
        <taxon>Dikarya</taxon>
        <taxon>Ascomycota</taxon>
        <taxon>Pezizomycotina</taxon>
        <taxon>Sordariomycetes</taxon>
        <taxon>Xylariomycetidae</taxon>
        <taxon>Amphisphaeriales</taxon>
        <taxon>Sporocadaceae</taxon>
        <taxon>Pestalotiopsis</taxon>
    </lineage>
</organism>
<dbReference type="InterPro" id="IPR000683">
    <property type="entry name" value="Gfo/Idh/MocA-like_OxRdtase_N"/>
</dbReference>
<accession>W3WVM0</accession>
<sequence length="374" mass="41192">MAAAKTFNVGVVGYGLSAKVFHIPFIKVTPSLKLHSILQRSPKANDSAPADYPDLKHYTTYDSFLADSDLDLVVLTTTPPTHFEMASQALNAGKHVLCEKPFVPTSAEADKLVALAREKSRVLCVYQNRRWDADFVTATKLIKEGTLGRIVEFETHFDRYKLEKPTNWKGTTKVSEGGGAVYDLGTHLIDQVYALFGKPASVFGKLINSRDGVIKAAEDDSDSVTAQLFYNDGMVAHIRIGILSVEEQQPRFWIRGSKGSFRKSNLDTQEPELKDFNEKKPNGRSPADENFGVEPAEWAGKLTTFGADGTTPKEQSYPTVKPPTYKEFYRLLAGSIASGKEEDIPVPAAQASEVLKIIEAVRESSRSGKEISLN</sequence>
<dbReference type="Gene3D" id="3.40.50.720">
    <property type="entry name" value="NAD(P)-binding Rossmann-like Domain"/>
    <property type="match status" value="1"/>
</dbReference>
<reference evidence="7" key="1">
    <citation type="journal article" date="2015" name="BMC Genomics">
        <title>Genomic and transcriptomic analysis of the endophytic fungus Pestalotiopsis fici reveals its lifestyle and high potential for synthesis of natural products.</title>
        <authorList>
            <person name="Wang X."/>
            <person name="Zhang X."/>
            <person name="Liu L."/>
            <person name="Xiang M."/>
            <person name="Wang W."/>
            <person name="Sun X."/>
            <person name="Che Y."/>
            <person name="Guo L."/>
            <person name="Liu G."/>
            <person name="Guo L."/>
            <person name="Wang C."/>
            <person name="Yin W.B."/>
            <person name="Stadler M."/>
            <person name="Zhang X."/>
            <person name="Liu X."/>
        </authorList>
    </citation>
    <scope>NUCLEOTIDE SEQUENCE [LARGE SCALE GENOMIC DNA]</scope>
    <source>
        <strain evidence="7">W106-1 / CGMCC3.15140</strain>
    </source>
</reference>
<evidence type="ECO:0000313" key="7">
    <source>
        <dbReference type="Proteomes" id="UP000030651"/>
    </source>
</evidence>
<proteinExistence type="inferred from homology"/>
<dbReference type="HOGENOM" id="CLU_023194_19_2_1"/>
<evidence type="ECO:0000313" key="6">
    <source>
        <dbReference type="EMBL" id="ETS76891.1"/>
    </source>
</evidence>
<dbReference type="STRING" id="1229662.W3WVM0"/>
<dbReference type="Proteomes" id="UP000030651">
    <property type="component" value="Unassembled WGS sequence"/>
</dbReference>
<name>W3WVM0_PESFW</name>
<dbReference type="InterPro" id="IPR055170">
    <property type="entry name" value="GFO_IDH_MocA-like_dom"/>
</dbReference>
<evidence type="ECO:0008006" key="8">
    <source>
        <dbReference type="Google" id="ProtNLM"/>
    </source>
</evidence>
<dbReference type="AlphaFoldDB" id="W3WVM0"/>
<feature type="compositionally biased region" description="Basic and acidic residues" evidence="3">
    <location>
        <begin position="271"/>
        <end position="281"/>
    </location>
</feature>
<keyword evidence="7" id="KW-1185">Reference proteome</keyword>
<evidence type="ECO:0000256" key="3">
    <source>
        <dbReference type="SAM" id="MobiDB-lite"/>
    </source>
</evidence>
<comment type="similarity">
    <text evidence="1">Belongs to the Gfo/Idh/MocA family.</text>
</comment>
<dbReference type="GO" id="GO:0000166">
    <property type="term" value="F:nucleotide binding"/>
    <property type="evidence" value="ECO:0007669"/>
    <property type="project" value="InterPro"/>
</dbReference>
<feature type="domain" description="GFO/IDH/MocA-like oxidoreductase" evidence="5">
    <location>
        <begin position="135"/>
        <end position="262"/>
    </location>
</feature>
<dbReference type="KEGG" id="pfy:PFICI_10765"/>
<dbReference type="InParanoid" id="W3WVM0"/>
<dbReference type="InterPro" id="IPR051317">
    <property type="entry name" value="Gfo/Idh/MocA_oxidoreduct"/>
</dbReference>
<dbReference type="SUPFAM" id="SSF51735">
    <property type="entry name" value="NAD(P)-binding Rossmann-fold domains"/>
    <property type="match status" value="1"/>
</dbReference>
<gene>
    <name evidence="6" type="ORF">PFICI_10765</name>
</gene>
<dbReference type="Pfam" id="PF22725">
    <property type="entry name" value="GFO_IDH_MocA_C3"/>
    <property type="match status" value="1"/>
</dbReference>
<evidence type="ECO:0000259" key="4">
    <source>
        <dbReference type="Pfam" id="PF01408"/>
    </source>
</evidence>
<protein>
    <recommendedName>
        <fullName evidence="8">Oxidoreductase</fullName>
    </recommendedName>
</protein>
<dbReference type="OrthoDB" id="2129491at2759"/>